<evidence type="ECO:0000256" key="1">
    <source>
        <dbReference type="PROSITE-ProRule" id="PRU00339"/>
    </source>
</evidence>
<dbReference type="InterPro" id="IPR011990">
    <property type="entry name" value="TPR-like_helical_dom_sf"/>
</dbReference>
<dbReference type="InterPro" id="IPR024983">
    <property type="entry name" value="CHAT_dom"/>
</dbReference>
<proteinExistence type="predicted"/>
<name>A0ABU3K9I1_9BACT</name>
<dbReference type="SMART" id="SM00028">
    <property type="entry name" value="TPR"/>
    <property type="match status" value="6"/>
</dbReference>
<dbReference type="InterPro" id="IPR019734">
    <property type="entry name" value="TPR_rpt"/>
</dbReference>
<reference evidence="3 4" key="1">
    <citation type="journal article" date="2023" name="ISME J.">
        <title>Cultivation and genomic characterization of novel and ubiquitous marine nitrite-oxidizing bacteria from the Nitrospirales.</title>
        <authorList>
            <person name="Mueller A.J."/>
            <person name="Daebeler A."/>
            <person name="Herbold C.W."/>
            <person name="Kirkegaard R.H."/>
            <person name="Daims H."/>
        </authorList>
    </citation>
    <scope>NUCLEOTIDE SEQUENCE [LARGE SCALE GENOMIC DNA]</scope>
    <source>
        <strain evidence="3 4">EB</strain>
    </source>
</reference>
<dbReference type="Pfam" id="PF12770">
    <property type="entry name" value="CHAT"/>
    <property type="match status" value="1"/>
</dbReference>
<dbReference type="PROSITE" id="PS50005">
    <property type="entry name" value="TPR"/>
    <property type="match status" value="1"/>
</dbReference>
<dbReference type="RefSeq" id="WP_313833499.1">
    <property type="nucleotide sequence ID" value="NZ_JAQOUE010000001.1"/>
</dbReference>
<gene>
    <name evidence="3" type="ORF">PPG34_11710</name>
</gene>
<keyword evidence="4" id="KW-1185">Reference proteome</keyword>
<sequence length="749" mass="83368">MSVPSFAQTPQHPQEHFSKGISEFQNGKFEQAALSFSDAARSYEEDKKPNDQIQALTHLAESVYHLGQYQKALVTFQAALNLCKRVTSCVQQPILLGRIGNVLFAMGQTTPAIDYLKSALTLARRADNPSYTASLLNDLGNTLAADNRNAEAIAAYTEGIILSEGVGNESLAITALTNSAKTWVQEKDDEAAEQQLDLAQSRIQKLPDSHQKVALLVNFGMVFHDLSDSISPQKRHLKRKAASALESAAQIGERLGDHRMSSYAWGHLGRLYEAEGHVQEALQLTRRAVLTAQQANAPESLYQWEWQTGRLLRALNQPQEAIEAYQRAIGTLQPIRSEFSFSPKHTLLSFREKVGPLFFQLADLILKQADVATSISQSREWLLQARETVEAFKVAELQDYFRDDCVQATLAHIEKVDKISQKTTAILYPIILPNRLELLVSVAGQLYRQTVPIDEQTFTHEVRAFRRFLEKRTTNQYRPHAQQLYDWLIRPINSDLKQAGIDTLVIVPDGALRTIPIGALYDGEQFLIQHYALATTPGLTLTDPHPLNRESLKVLSVGLTKSVQGFPPLPSVADELKTLDELFQGKGLMNEQFVVSSLEQEMKKEPFSIVHIASHGSFASTSKDSFVLAFDEPLTMDRLDEIIGLYQFRDSPLDLLTLSACETAAGDDRAALGLAGVAIKAGARSALATLWFINDKVSSDLVSEFYTQLLDPSLSKAMALQRAQIKIIGDPTYQHPGYWAPFLLLNNWL</sequence>
<dbReference type="SUPFAM" id="SSF48452">
    <property type="entry name" value="TPR-like"/>
    <property type="match status" value="2"/>
</dbReference>
<dbReference type="PANTHER" id="PTHR10098:SF112">
    <property type="entry name" value="SLR0380 PROTEIN"/>
    <property type="match status" value="1"/>
</dbReference>
<feature type="repeat" description="TPR" evidence="1">
    <location>
        <begin position="262"/>
        <end position="295"/>
    </location>
</feature>
<accession>A0ABU3K9I1</accession>
<dbReference type="Pfam" id="PF13176">
    <property type="entry name" value="TPR_7"/>
    <property type="match status" value="1"/>
</dbReference>
<organism evidence="3 4">
    <name type="scientific">Candidatus Nitronereus thalassa</name>
    <dbReference type="NCBI Taxonomy" id="3020898"/>
    <lineage>
        <taxon>Bacteria</taxon>
        <taxon>Pseudomonadati</taxon>
        <taxon>Nitrospirota</taxon>
        <taxon>Nitrospiria</taxon>
        <taxon>Nitrospirales</taxon>
        <taxon>Nitrospiraceae</taxon>
        <taxon>Candidatus Nitronereus</taxon>
    </lineage>
</organism>
<comment type="caution">
    <text evidence="3">The sequence shown here is derived from an EMBL/GenBank/DDBJ whole genome shotgun (WGS) entry which is preliminary data.</text>
</comment>
<evidence type="ECO:0000313" key="4">
    <source>
        <dbReference type="Proteomes" id="UP001250932"/>
    </source>
</evidence>
<dbReference type="PANTHER" id="PTHR10098">
    <property type="entry name" value="RAPSYN-RELATED"/>
    <property type="match status" value="1"/>
</dbReference>
<dbReference type="Pfam" id="PF13432">
    <property type="entry name" value="TPR_16"/>
    <property type="match status" value="1"/>
</dbReference>
<evidence type="ECO:0000313" key="3">
    <source>
        <dbReference type="EMBL" id="MDT7043022.1"/>
    </source>
</evidence>
<feature type="domain" description="CHAT" evidence="2">
    <location>
        <begin position="479"/>
        <end position="744"/>
    </location>
</feature>
<dbReference type="EMBL" id="JAQOUE010000001">
    <property type="protein sequence ID" value="MDT7043022.1"/>
    <property type="molecule type" value="Genomic_DNA"/>
</dbReference>
<keyword evidence="1" id="KW-0802">TPR repeat</keyword>
<dbReference type="Pfam" id="PF13424">
    <property type="entry name" value="TPR_12"/>
    <property type="match status" value="1"/>
</dbReference>
<protein>
    <submittedName>
        <fullName evidence="3">CHAT domain-containing protein</fullName>
    </submittedName>
</protein>
<dbReference type="Proteomes" id="UP001250932">
    <property type="component" value="Unassembled WGS sequence"/>
</dbReference>
<evidence type="ECO:0000259" key="2">
    <source>
        <dbReference type="Pfam" id="PF12770"/>
    </source>
</evidence>
<dbReference type="Gene3D" id="1.25.40.10">
    <property type="entry name" value="Tetratricopeptide repeat domain"/>
    <property type="match status" value="2"/>
</dbReference>